<dbReference type="EMBL" id="JBHUCX010000100">
    <property type="protein sequence ID" value="MFD1678054.1"/>
    <property type="molecule type" value="Genomic_DNA"/>
</dbReference>
<gene>
    <name evidence="1" type="ORF">ACFSB2_25640</name>
</gene>
<dbReference type="Gene3D" id="3.30.460.10">
    <property type="entry name" value="Beta Polymerase, domain 2"/>
    <property type="match status" value="1"/>
</dbReference>
<evidence type="ECO:0000313" key="2">
    <source>
        <dbReference type="Proteomes" id="UP001597079"/>
    </source>
</evidence>
<reference evidence="2" key="1">
    <citation type="journal article" date="2019" name="Int. J. Syst. Evol. Microbiol.">
        <title>The Global Catalogue of Microorganisms (GCM) 10K type strain sequencing project: providing services to taxonomists for standard genome sequencing and annotation.</title>
        <authorList>
            <consortium name="The Broad Institute Genomics Platform"/>
            <consortium name="The Broad Institute Genome Sequencing Center for Infectious Disease"/>
            <person name="Wu L."/>
            <person name="Ma J."/>
        </authorList>
    </citation>
    <scope>NUCLEOTIDE SEQUENCE [LARGE SCALE GENOMIC DNA]</scope>
    <source>
        <strain evidence="2">CGMCC 1.12286</strain>
    </source>
</reference>
<name>A0ABW4JQ98_9BACL</name>
<evidence type="ECO:0000313" key="1">
    <source>
        <dbReference type="EMBL" id="MFD1678054.1"/>
    </source>
</evidence>
<dbReference type="Proteomes" id="UP001597079">
    <property type="component" value="Unassembled WGS sequence"/>
</dbReference>
<evidence type="ECO:0008006" key="3">
    <source>
        <dbReference type="Google" id="ProtNLM"/>
    </source>
</evidence>
<organism evidence="1 2">
    <name type="scientific">Alicyclobacillus fodiniaquatilis</name>
    <dbReference type="NCBI Taxonomy" id="1661150"/>
    <lineage>
        <taxon>Bacteria</taxon>
        <taxon>Bacillati</taxon>
        <taxon>Bacillota</taxon>
        <taxon>Bacilli</taxon>
        <taxon>Bacillales</taxon>
        <taxon>Alicyclobacillaceae</taxon>
        <taxon>Alicyclobacillus</taxon>
    </lineage>
</organism>
<sequence>MDAFLRRIIDELTGNLNGIKAIVLGGSRRMERQVDFWSDTDLSVILEPDMRVDEHQFVQAINQLGFIIGSERYSEQASMLYRTAIEFQDTIHLLDATIYTYNEWGLTGISKNQSAAIVYGQIEIGENQKTAPELGAFDSYEQQIHQTWFKYLITIKKFARNDNLIGMHLLLDLIREYLVMEMIERDMRKGTNIHRFGEAEQLPEMIKLFRVDEADQGKIFDYIAGLAYEYDEKLMRNIKNYRSRYAQIAEYLQKTKQRLHRTNGTNGSKERGCCR</sequence>
<dbReference type="RefSeq" id="WP_377946034.1">
    <property type="nucleotide sequence ID" value="NZ_JBHUCX010000100.1"/>
</dbReference>
<accession>A0ABW4JQ98</accession>
<dbReference type="InterPro" id="IPR043519">
    <property type="entry name" value="NT_sf"/>
</dbReference>
<protein>
    <recommendedName>
        <fullName evidence="3">Nucleotidyltransferase-like protein</fullName>
    </recommendedName>
</protein>
<proteinExistence type="predicted"/>
<comment type="caution">
    <text evidence="1">The sequence shown here is derived from an EMBL/GenBank/DDBJ whole genome shotgun (WGS) entry which is preliminary data.</text>
</comment>
<keyword evidence="2" id="KW-1185">Reference proteome</keyword>